<sequence>MAFSTVTVKQPTKDSALEIEKDIFDVLLCDAARSSTISKVQPWKAYGFEPATEIYPAAWNIPGQAAHKVIVGVDHCYKFGSGTNGST</sequence>
<comment type="caution">
    <text evidence="1">The sequence shown here is derived from an EMBL/GenBank/DDBJ whole genome shotgun (WGS) entry which is preliminary data.</text>
</comment>
<dbReference type="GeneID" id="89972240"/>
<evidence type="ECO:0000313" key="1">
    <source>
        <dbReference type="EMBL" id="KAK5049942.1"/>
    </source>
</evidence>
<keyword evidence="2" id="KW-1185">Reference proteome</keyword>
<reference evidence="1 2" key="1">
    <citation type="submission" date="2023-08" db="EMBL/GenBank/DDBJ databases">
        <title>Black Yeasts Isolated from many extreme environments.</title>
        <authorList>
            <person name="Coleine C."/>
            <person name="Stajich J.E."/>
            <person name="Selbmann L."/>
        </authorList>
    </citation>
    <scope>NUCLEOTIDE SEQUENCE [LARGE SCALE GENOMIC DNA]</scope>
    <source>
        <strain evidence="1 2">CCFEE 5792</strain>
    </source>
</reference>
<name>A0AAV9N8T2_9EURO</name>
<evidence type="ECO:0000313" key="2">
    <source>
        <dbReference type="Proteomes" id="UP001358417"/>
    </source>
</evidence>
<gene>
    <name evidence="1" type="ORF">LTR84_004061</name>
</gene>
<organism evidence="1 2">
    <name type="scientific">Exophiala bonariae</name>
    <dbReference type="NCBI Taxonomy" id="1690606"/>
    <lineage>
        <taxon>Eukaryota</taxon>
        <taxon>Fungi</taxon>
        <taxon>Dikarya</taxon>
        <taxon>Ascomycota</taxon>
        <taxon>Pezizomycotina</taxon>
        <taxon>Eurotiomycetes</taxon>
        <taxon>Chaetothyriomycetidae</taxon>
        <taxon>Chaetothyriales</taxon>
        <taxon>Herpotrichiellaceae</taxon>
        <taxon>Exophiala</taxon>
    </lineage>
</organism>
<dbReference type="AlphaFoldDB" id="A0AAV9N8T2"/>
<dbReference type="Proteomes" id="UP001358417">
    <property type="component" value="Unassembled WGS sequence"/>
</dbReference>
<accession>A0AAV9N8T2</accession>
<dbReference type="EMBL" id="JAVRRD010000018">
    <property type="protein sequence ID" value="KAK5049942.1"/>
    <property type="molecule type" value="Genomic_DNA"/>
</dbReference>
<proteinExistence type="predicted"/>
<dbReference type="RefSeq" id="XP_064704752.1">
    <property type="nucleotide sequence ID" value="XM_064847640.1"/>
</dbReference>
<protein>
    <submittedName>
        <fullName evidence="1">Uncharacterized protein</fullName>
    </submittedName>
</protein>